<feature type="transmembrane region" description="Helical" evidence="1">
    <location>
        <begin position="36"/>
        <end position="55"/>
    </location>
</feature>
<keyword evidence="1" id="KW-0472">Membrane</keyword>
<protein>
    <submittedName>
        <fullName evidence="2">Uncharacterized protein</fullName>
    </submittedName>
</protein>
<sequence length="62" mass="6400">MRLFGLIAYGVCGLLFLVFVANLVLARGGAPLFGTSSEALTLLIAAGLFGVGTLVSELQSRN</sequence>
<organism evidence="2 3">
    <name type="scientific">Paracoccus lutimaris</name>
    <dbReference type="NCBI Taxonomy" id="1490030"/>
    <lineage>
        <taxon>Bacteria</taxon>
        <taxon>Pseudomonadati</taxon>
        <taxon>Pseudomonadota</taxon>
        <taxon>Alphaproteobacteria</taxon>
        <taxon>Rhodobacterales</taxon>
        <taxon>Paracoccaceae</taxon>
        <taxon>Paracoccus</taxon>
    </lineage>
</organism>
<reference evidence="2 3" key="1">
    <citation type="submission" date="2018-07" db="EMBL/GenBank/DDBJ databases">
        <title>Genomic Encyclopedia of Type Strains, Phase III (KMG-III): the genomes of soil and plant-associated and newly described type strains.</title>
        <authorList>
            <person name="Whitman W."/>
        </authorList>
    </citation>
    <scope>NUCLEOTIDE SEQUENCE [LARGE SCALE GENOMIC DNA]</scope>
    <source>
        <strain evidence="2 3">CECT 8525</strain>
    </source>
</reference>
<accession>A0A368YV39</accession>
<proteinExistence type="predicted"/>
<dbReference type="RefSeq" id="WP_114349493.1">
    <property type="nucleotide sequence ID" value="NZ_QPJL01000011.1"/>
</dbReference>
<name>A0A368YV39_9RHOB</name>
<evidence type="ECO:0000313" key="3">
    <source>
        <dbReference type="Proteomes" id="UP000253345"/>
    </source>
</evidence>
<dbReference type="EMBL" id="QPJL01000011">
    <property type="protein sequence ID" value="RCW82807.1"/>
    <property type="molecule type" value="Genomic_DNA"/>
</dbReference>
<dbReference type="Proteomes" id="UP000253345">
    <property type="component" value="Unassembled WGS sequence"/>
</dbReference>
<evidence type="ECO:0000256" key="1">
    <source>
        <dbReference type="SAM" id="Phobius"/>
    </source>
</evidence>
<gene>
    <name evidence="2" type="ORF">DFP89_11110</name>
</gene>
<evidence type="ECO:0000313" key="2">
    <source>
        <dbReference type="EMBL" id="RCW82807.1"/>
    </source>
</evidence>
<dbReference type="AlphaFoldDB" id="A0A368YV39"/>
<keyword evidence="3" id="KW-1185">Reference proteome</keyword>
<keyword evidence="1" id="KW-0812">Transmembrane</keyword>
<comment type="caution">
    <text evidence="2">The sequence shown here is derived from an EMBL/GenBank/DDBJ whole genome shotgun (WGS) entry which is preliminary data.</text>
</comment>
<dbReference type="OrthoDB" id="9963717at2"/>
<keyword evidence="1" id="KW-1133">Transmembrane helix</keyword>